<evidence type="ECO:0000313" key="6">
    <source>
        <dbReference type="EMBL" id="RGD58520.1"/>
    </source>
</evidence>
<protein>
    <recommendedName>
        <fullName evidence="5">Probable membrane transporter protein</fullName>
    </recommendedName>
</protein>
<feature type="transmembrane region" description="Helical" evidence="5">
    <location>
        <begin position="131"/>
        <end position="156"/>
    </location>
</feature>
<evidence type="ECO:0000256" key="4">
    <source>
        <dbReference type="ARBA" id="ARBA00023136"/>
    </source>
</evidence>
<dbReference type="GO" id="GO:0005886">
    <property type="term" value="C:plasma membrane"/>
    <property type="evidence" value="ECO:0007669"/>
    <property type="project" value="UniProtKB-SubCell"/>
</dbReference>
<dbReference type="Proteomes" id="UP000263377">
    <property type="component" value="Unassembled WGS sequence"/>
</dbReference>
<comment type="subcellular location">
    <subcellularLocation>
        <location evidence="5">Cell membrane</location>
        <topology evidence="5">Multi-pass membrane protein</topology>
    </subcellularLocation>
    <subcellularLocation>
        <location evidence="1">Membrane</location>
        <topology evidence="1">Multi-pass membrane protein</topology>
    </subcellularLocation>
</comment>
<reference evidence="6 7" key="1">
    <citation type="submission" date="2018-08" db="EMBL/GenBank/DDBJ databases">
        <title>Diversity &amp; Physiological Properties of Lignin-Decomposing Actinobacteria from Soil.</title>
        <authorList>
            <person name="Roh S.G."/>
            <person name="Kim S.B."/>
        </authorList>
    </citation>
    <scope>NUCLEOTIDE SEQUENCE [LARGE SCALE GENOMIC DNA]</scope>
    <source>
        <strain evidence="6 7">MMS17-GH009</strain>
    </source>
</reference>
<keyword evidence="3 5" id="KW-1133">Transmembrane helix</keyword>
<keyword evidence="5" id="KW-1003">Cell membrane</keyword>
<evidence type="ECO:0000313" key="7">
    <source>
        <dbReference type="Proteomes" id="UP000263377"/>
    </source>
</evidence>
<proteinExistence type="inferred from homology"/>
<feature type="transmembrane region" description="Helical" evidence="5">
    <location>
        <begin position="48"/>
        <end position="66"/>
    </location>
</feature>
<feature type="transmembrane region" description="Helical" evidence="5">
    <location>
        <begin position="73"/>
        <end position="93"/>
    </location>
</feature>
<name>A0A372ZSY2_9ACTN</name>
<dbReference type="EMBL" id="QVIG01000001">
    <property type="protein sequence ID" value="RGD58520.1"/>
    <property type="molecule type" value="Genomic_DNA"/>
</dbReference>
<keyword evidence="2 5" id="KW-0812">Transmembrane</keyword>
<evidence type="ECO:0000256" key="2">
    <source>
        <dbReference type="ARBA" id="ARBA00022692"/>
    </source>
</evidence>
<feature type="transmembrane region" description="Helical" evidence="5">
    <location>
        <begin position="223"/>
        <end position="241"/>
    </location>
</feature>
<comment type="caution">
    <text evidence="6">The sequence shown here is derived from an EMBL/GenBank/DDBJ whole genome shotgun (WGS) entry which is preliminary data.</text>
</comment>
<accession>A0A372ZSY2</accession>
<evidence type="ECO:0000256" key="3">
    <source>
        <dbReference type="ARBA" id="ARBA00022989"/>
    </source>
</evidence>
<dbReference type="InterPro" id="IPR002781">
    <property type="entry name" value="TM_pro_TauE-like"/>
</dbReference>
<dbReference type="RefSeq" id="WP_117487094.1">
    <property type="nucleotide sequence ID" value="NZ_QVIG01000001.1"/>
</dbReference>
<comment type="similarity">
    <text evidence="5">Belongs to the 4-toluene sulfonate uptake permease (TSUP) (TC 2.A.102) family.</text>
</comment>
<evidence type="ECO:0000256" key="5">
    <source>
        <dbReference type="RuleBase" id="RU363041"/>
    </source>
</evidence>
<feature type="transmembrane region" description="Helical" evidence="5">
    <location>
        <begin position="99"/>
        <end position="119"/>
    </location>
</feature>
<feature type="transmembrane region" description="Helical" evidence="5">
    <location>
        <begin position="24"/>
        <end position="42"/>
    </location>
</feature>
<dbReference type="AlphaFoldDB" id="A0A372ZSY2"/>
<dbReference type="Pfam" id="PF01925">
    <property type="entry name" value="TauE"/>
    <property type="match status" value="1"/>
</dbReference>
<sequence>MPDGLTTDLVLGCTVLLGASVQRLAGIGFALVAAPVLVLLLGPGDGVTLSNLAAGAISAVGLLGSWRQVRLAAMLPLILAAACTVPAGVWVAATVPTPGLLVGIGALVTLASLLVLRGVRAAALRGVGGALVAGATSGFMNSAAGVGGPAVSLYAVNTGWTAREFLPNAQFYGVVVNAFSLAGKGLPALSGTAWWLVATALAGGAAIGRLLAARVPEARARLVVLGLALAGGLTTLVKGVSGLG</sequence>
<feature type="transmembrane region" description="Helical" evidence="5">
    <location>
        <begin position="193"/>
        <end position="211"/>
    </location>
</feature>
<evidence type="ECO:0000256" key="1">
    <source>
        <dbReference type="ARBA" id="ARBA00004141"/>
    </source>
</evidence>
<keyword evidence="4 5" id="KW-0472">Membrane</keyword>
<gene>
    <name evidence="6" type="ORF">DR950_12650</name>
</gene>
<organism evidence="6 7">
    <name type="scientific">Kitasatospora xanthocidica</name>
    <dbReference type="NCBI Taxonomy" id="83382"/>
    <lineage>
        <taxon>Bacteria</taxon>
        <taxon>Bacillati</taxon>
        <taxon>Actinomycetota</taxon>
        <taxon>Actinomycetes</taxon>
        <taxon>Kitasatosporales</taxon>
        <taxon>Streptomycetaceae</taxon>
        <taxon>Kitasatospora</taxon>
    </lineage>
</organism>
<keyword evidence="7" id="KW-1185">Reference proteome</keyword>